<dbReference type="Proteomes" id="UP001565368">
    <property type="component" value="Unassembled WGS sequence"/>
</dbReference>
<evidence type="ECO:0000256" key="2">
    <source>
        <dbReference type="ARBA" id="ARBA00022771"/>
    </source>
</evidence>
<feature type="region of interest" description="Disordered" evidence="5">
    <location>
        <begin position="647"/>
        <end position="713"/>
    </location>
</feature>
<dbReference type="PROSITE" id="PS51265">
    <property type="entry name" value="ZF_DBF4"/>
    <property type="match status" value="1"/>
</dbReference>
<evidence type="ECO:0000256" key="5">
    <source>
        <dbReference type="SAM" id="MobiDB-lite"/>
    </source>
</evidence>
<evidence type="ECO:0000256" key="3">
    <source>
        <dbReference type="ARBA" id="ARBA00022833"/>
    </source>
</evidence>
<feature type="region of interest" description="Disordered" evidence="5">
    <location>
        <begin position="101"/>
        <end position="160"/>
    </location>
</feature>
<dbReference type="GeneID" id="95981921"/>
<dbReference type="Gene3D" id="3.40.50.10190">
    <property type="entry name" value="BRCT domain"/>
    <property type="match status" value="1"/>
</dbReference>
<dbReference type="InterPro" id="IPR006572">
    <property type="entry name" value="Znf_DBF"/>
</dbReference>
<protein>
    <submittedName>
        <fullName evidence="7">Cdc7p-Dbf4p kinase complex regulatory subunit</fullName>
    </submittedName>
</protein>
<dbReference type="InterPro" id="IPR051590">
    <property type="entry name" value="Replication_Regulatory_Kinase"/>
</dbReference>
<dbReference type="PANTHER" id="PTHR15375:SF26">
    <property type="entry name" value="PROTEIN CHIFFON"/>
    <property type="match status" value="1"/>
</dbReference>
<feature type="region of interest" description="Disordered" evidence="5">
    <location>
        <begin position="482"/>
        <end position="519"/>
    </location>
</feature>
<feature type="compositionally biased region" description="Low complexity" evidence="5">
    <location>
        <begin position="140"/>
        <end position="158"/>
    </location>
</feature>
<dbReference type="Pfam" id="PF22437">
    <property type="entry name" value="DBF4_BRCT"/>
    <property type="match status" value="1"/>
</dbReference>
<dbReference type="InterPro" id="IPR013939">
    <property type="entry name" value="Regulatory_Dfp1/Him1"/>
</dbReference>
<evidence type="ECO:0000313" key="8">
    <source>
        <dbReference type="Proteomes" id="UP001565368"/>
    </source>
</evidence>
<feature type="domain" description="DBF4-type" evidence="6">
    <location>
        <begin position="566"/>
        <end position="615"/>
    </location>
</feature>
<evidence type="ECO:0000259" key="6">
    <source>
        <dbReference type="PROSITE" id="PS51265"/>
    </source>
</evidence>
<dbReference type="InterPro" id="IPR036420">
    <property type="entry name" value="BRCT_dom_sf"/>
</dbReference>
<proteinExistence type="predicted"/>
<organism evidence="7 8">
    <name type="scientific">Vanrija albida</name>
    <dbReference type="NCBI Taxonomy" id="181172"/>
    <lineage>
        <taxon>Eukaryota</taxon>
        <taxon>Fungi</taxon>
        <taxon>Dikarya</taxon>
        <taxon>Basidiomycota</taxon>
        <taxon>Agaricomycotina</taxon>
        <taxon>Tremellomycetes</taxon>
        <taxon>Trichosporonales</taxon>
        <taxon>Trichosporonaceae</taxon>
        <taxon>Vanrija</taxon>
    </lineage>
</organism>
<evidence type="ECO:0000256" key="1">
    <source>
        <dbReference type="ARBA" id="ARBA00022723"/>
    </source>
</evidence>
<name>A0ABR3QEJ4_9TREE</name>
<feature type="compositionally biased region" description="Acidic residues" evidence="5">
    <location>
        <begin position="675"/>
        <end position="706"/>
    </location>
</feature>
<keyword evidence="3" id="KW-0862">Zinc</keyword>
<evidence type="ECO:0000256" key="4">
    <source>
        <dbReference type="PROSITE-ProRule" id="PRU00600"/>
    </source>
</evidence>
<dbReference type="Pfam" id="PF07535">
    <property type="entry name" value="zf-DBF"/>
    <property type="match status" value="1"/>
</dbReference>
<dbReference type="EMBL" id="JBBXJM010000001">
    <property type="protein sequence ID" value="KAL1413129.1"/>
    <property type="molecule type" value="Genomic_DNA"/>
</dbReference>
<dbReference type="InterPro" id="IPR038545">
    <property type="entry name" value="Znf_DBF_sf"/>
</dbReference>
<dbReference type="SMART" id="SM00586">
    <property type="entry name" value="ZnF_DBF"/>
    <property type="match status" value="1"/>
</dbReference>
<dbReference type="InterPro" id="IPR055116">
    <property type="entry name" value="DBF4_BRCT"/>
</dbReference>
<keyword evidence="2 4" id="KW-0863">Zinc-finger</keyword>
<keyword evidence="8" id="KW-1185">Reference proteome</keyword>
<sequence length="726" mass="79746">MSAITRTRTDPLQLHAHTAHGPSLQPSLPRSPDVFVSAALPKADMMNSATKAAMPAERGTAKAVVDGKRAAAGAAAEPRAALTRVNVNVAPTTLQRRLQTRSHAAKSIPQPAAVPDVFDPEPPARPTALGKRPRERERTAPTTSTSKRARAEAAALAAKSHKHEQEQWLAKWQKVFPTLVFHFEIGAEEGVGRNLNHRVQQMGARVDQFFSQRVSHLVVKGGASPHKPRAVPSQPKRAAREADNNPFLDSTGVTDLVQKAEKLGIKVWTVKKLTDMLDQLAPVGNAAGDSLSHLLADEKIHGTRERDFSAPRPDYYYFKPGSKFLLIEDATARNRPVMVKEYNSKDHKDWPCVHEHFLRLTSSSCVPTSVRSDNLVKDLRERAMSLYVDRVPFRGEEPPHPTIKRSQSLRDLSLTPSLPEAEPYLKASGNSVVITSAIASTSTANTTPGTFVGGVPQLGANKDRAIMQMSKRVQVLKGNARLAASGKKPVGTENRDPNEAGPSTLRRRKSTGMDAPTAPVKEFLSQTQVVAMLKQLKAPTTMAKPTYDERVRNREHVDAGCKRKDQDTASGYCENCRVRYQDLSLHVASKKHRRFAANPKNFADLDDMLQCLQRPPNPAICYDVEVCRPCYRLHDKDKECGRCTDNPDVFSSPPPSSSRGSSVHGSAQKPRYDVEPMDEDDDEDDDEEQDEQDFENEESNMDEGAEAADGWVEPAIQPVAVAVAGA</sequence>
<reference evidence="7 8" key="1">
    <citation type="submission" date="2023-08" db="EMBL/GenBank/DDBJ databases">
        <title>Annotated Genome Sequence of Vanrija albida AlHP1.</title>
        <authorList>
            <person name="Herzog R."/>
        </authorList>
    </citation>
    <scope>NUCLEOTIDE SEQUENCE [LARGE SCALE GENOMIC DNA]</scope>
    <source>
        <strain evidence="7 8">AlHP1</strain>
    </source>
</reference>
<keyword evidence="1" id="KW-0479">Metal-binding</keyword>
<evidence type="ECO:0000313" key="7">
    <source>
        <dbReference type="EMBL" id="KAL1413129.1"/>
    </source>
</evidence>
<feature type="region of interest" description="Disordered" evidence="5">
    <location>
        <begin position="1"/>
        <end position="30"/>
    </location>
</feature>
<feature type="region of interest" description="Disordered" evidence="5">
    <location>
        <begin position="220"/>
        <end position="247"/>
    </location>
</feature>
<accession>A0ABR3QEJ4</accession>
<dbReference type="RefSeq" id="XP_069213073.1">
    <property type="nucleotide sequence ID" value="XM_069349529.1"/>
</dbReference>
<dbReference type="Gene3D" id="6.10.250.3410">
    <property type="entry name" value="DBF zinc finger"/>
    <property type="match status" value="1"/>
</dbReference>
<comment type="caution">
    <text evidence="7">The sequence shown here is derived from an EMBL/GenBank/DDBJ whole genome shotgun (WGS) entry which is preliminary data.</text>
</comment>
<dbReference type="PANTHER" id="PTHR15375">
    <property type="entry name" value="ACTIVATOR OF S-PHASE KINASE-RELATED"/>
    <property type="match status" value="1"/>
</dbReference>
<dbReference type="Pfam" id="PF08630">
    <property type="entry name" value="Dfp1_Him1_M"/>
    <property type="match status" value="1"/>
</dbReference>
<gene>
    <name evidence="7" type="primary">DBF4</name>
    <name evidence="7" type="ORF">Q8F55_000878</name>
</gene>